<keyword evidence="4 6" id="KW-0472">Membrane</keyword>
<feature type="compositionally biased region" description="Polar residues" evidence="5">
    <location>
        <begin position="297"/>
        <end position="312"/>
    </location>
</feature>
<dbReference type="EMBL" id="JANIEX010000252">
    <property type="protein sequence ID" value="KAJ3570140.1"/>
    <property type="molecule type" value="Genomic_DNA"/>
</dbReference>
<comment type="caution">
    <text evidence="7">The sequence shown here is derived from an EMBL/GenBank/DDBJ whole genome shotgun (WGS) entry which is preliminary data.</text>
</comment>
<dbReference type="PANTHER" id="PTHR23112">
    <property type="entry name" value="G PROTEIN-COUPLED RECEPTOR 157-RELATED"/>
    <property type="match status" value="1"/>
</dbReference>
<evidence type="ECO:0000313" key="8">
    <source>
        <dbReference type="Proteomes" id="UP001213000"/>
    </source>
</evidence>
<feature type="transmembrane region" description="Helical" evidence="6">
    <location>
        <begin position="42"/>
        <end position="61"/>
    </location>
</feature>
<reference evidence="7" key="1">
    <citation type="submission" date="2022-07" db="EMBL/GenBank/DDBJ databases">
        <title>Genome Sequence of Leucocoprinus birnbaumii.</title>
        <authorList>
            <person name="Buettner E."/>
        </authorList>
    </citation>
    <scope>NUCLEOTIDE SEQUENCE</scope>
    <source>
        <strain evidence="7">VT141</strain>
    </source>
</reference>
<protein>
    <recommendedName>
        <fullName evidence="9">Glucose receptor Git3 N-terminal domain-containing protein</fullName>
    </recommendedName>
</protein>
<accession>A0AAD5YRQ4</accession>
<evidence type="ECO:0000256" key="4">
    <source>
        <dbReference type="ARBA" id="ARBA00023136"/>
    </source>
</evidence>
<dbReference type="GO" id="GO:0007189">
    <property type="term" value="P:adenylate cyclase-activating G protein-coupled receptor signaling pathway"/>
    <property type="evidence" value="ECO:0007669"/>
    <property type="project" value="TreeGrafter"/>
</dbReference>
<dbReference type="PANTHER" id="PTHR23112:SF37">
    <property type="entry name" value="G PROTEIN-COUPLED RECEPTOR GPR1"/>
    <property type="match status" value="1"/>
</dbReference>
<evidence type="ECO:0008006" key="9">
    <source>
        <dbReference type="Google" id="ProtNLM"/>
    </source>
</evidence>
<evidence type="ECO:0000256" key="3">
    <source>
        <dbReference type="ARBA" id="ARBA00022989"/>
    </source>
</evidence>
<gene>
    <name evidence="7" type="ORF">NP233_g4601</name>
</gene>
<evidence type="ECO:0000256" key="1">
    <source>
        <dbReference type="ARBA" id="ARBA00004141"/>
    </source>
</evidence>
<proteinExistence type="predicted"/>
<sequence>MKLGIIAVGTKSGQSFYFQQIEDLDPLCQAQGYLRQVGDNSVALFSLLIGFDTFFVLTYGWRANKYVNIGALAAVCLFIVLLAIVPGMGVSHKGPPYMGTTGYWCWITSSYLAYQISLEYLWMWIAALVQLILYGLIALVMRRCLIVDSESKYRLRLRTRDGTSSTIDSSRSDELGKERKENEMIANLMLFYPAIYIICVLPLSIARWKQFIQCAQSPAAIIVTNCIFELSGLLTVLLYTFTRPALVSGRNLDQTRSANGLEDESDHKVSEHDNKDPSSCVIVSEVLDPKAPGNGEGSSTSGRVRPVSSSAR</sequence>
<dbReference type="GO" id="GO:0004930">
    <property type="term" value="F:G protein-coupled receptor activity"/>
    <property type="evidence" value="ECO:0007669"/>
    <property type="project" value="TreeGrafter"/>
</dbReference>
<organism evidence="7 8">
    <name type="scientific">Leucocoprinus birnbaumii</name>
    <dbReference type="NCBI Taxonomy" id="56174"/>
    <lineage>
        <taxon>Eukaryota</taxon>
        <taxon>Fungi</taxon>
        <taxon>Dikarya</taxon>
        <taxon>Basidiomycota</taxon>
        <taxon>Agaricomycotina</taxon>
        <taxon>Agaricomycetes</taxon>
        <taxon>Agaricomycetidae</taxon>
        <taxon>Agaricales</taxon>
        <taxon>Agaricineae</taxon>
        <taxon>Agaricaceae</taxon>
        <taxon>Leucocoprinus</taxon>
    </lineage>
</organism>
<dbReference type="SUPFAM" id="SSF81321">
    <property type="entry name" value="Family A G protein-coupled receptor-like"/>
    <property type="match status" value="1"/>
</dbReference>
<evidence type="ECO:0000313" key="7">
    <source>
        <dbReference type="EMBL" id="KAJ3570140.1"/>
    </source>
</evidence>
<evidence type="ECO:0000256" key="5">
    <source>
        <dbReference type="SAM" id="MobiDB-lite"/>
    </source>
</evidence>
<feature type="compositionally biased region" description="Basic and acidic residues" evidence="5">
    <location>
        <begin position="265"/>
        <end position="276"/>
    </location>
</feature>
<keyword evidence="2 6" id="KW-0812">Transmembrane</keyword>
<feature type="transmembrane region" description="Helical" evidence="6">
    <location>
        <begin position="120"/>
        <end position="141"/>
    </location>
</feature>
<feature type="transmembrane region" description="Helical" evidence="6">
    <location>
        <begin position="218"/>
        <end position="241"/>
    </location>
</feature>
<dbReference type="GO" id="GO:0005886">
    <property type="term" value="C:plasma membrane"/>
    <property type="evidence" value="ECO:0007669"/>
    <property type="project" value="TreeGrafter"/>
</dbReference>
<dbReference type="Proteomes" id="UP001213000">
    <property type="component" value="Unassembled WGS sequence"/>
</dbReference>
<comment type="subcellular location">
    <subcellularLocation>
        <location evidence="1">Membrane</location>
        <topology evidence="1">Multi-pass membrane protein</topology>
    </subcellularLocation>
</comment>
<dbReference type="AlphaFoldDB" id="A0AAD5YRQ4"/>
<feature type="transmembrane region" description="Helical" evidence="6">
    <location>
        <begin position="185"/>
        <end position="206"/>
    </location>
</feature>
<keyword evidence="3 6" id="KW-1133">Transmembrane helix</keyword>
<evidence type="ECO:0000256" key="2">
    <source>
        <dbReference type="ARBA" id="ARBA00022692"/>
    </source>
</evidence>
<feature type="region of interest" description="Disordered" evidence="5">
    <location>
        <begin position="256"/>
        <end position="312"/>
    </location>
</feature>
<feature type="transmembrane region" description="Helical" evidence="6">
    <location>
        <begin position="67"/>
        <end position="85"/>
    </location>
</feature>
<name>A0AAD5YRQ4_9AGAR</name>
<dbReference type="Gene3D" id="1.20.1070.10">
    <property type="entry name" value="Rhodopsin 7-helix transmembrane proteins"/>
    <property type="match status" value="1"/>
</dbReference>
<evidence type="ECO:0000256" key="6">
    <source>
        <dbReference type="SAM" id="Phobius"/>
    </source>
</evidence>
<keyword evidence="8" id="KW-1185">Reference proteome</keyword>